<evidence type="ECO:0000313" key="1">
    <source>
        <dbReference type="EMBL" id="RVW34923.1"/>
    </source>
</evidence>
<reference evidence="1 2" key="1">
    <citation type="journal article" date="2018" name="PLoS Genet.">
        <title>Population sequencing reveals clonal diversity and ancestral inbreeding in the grapevine cultivar Chardonnay.</title>
        <authorList>
            <person name="Roach M.J."/>
            <person name="Johnson D.L."/>
            <person name="Bohlmann J."/>
            <person name="van Vuuren H.J."/>
            <person name="Jones S.J."/>
            <person name="Pretorius I.S."/>
            <person name="Schmidt S.A."/>
            <person name="Borneman A.R."/>
        </authorList>
    </citation>
    <scope>NUCLEOTIDE SEQUENCE [LARGE SCALE GENOMIC DNA]</scope>
    <source>
        <strain evidence="2">cv. Chardonnay</strain>
        <tissue evidence="1">Leaf</tissue>
    </source>
</reference>
<organism evidence="1 2">
    <name type="scientific">Vitis vinifera</name>
    <name type="common">Grape</name>
    <dbReference type="NCBI Taxonomy" id="29760"/>
    <lineage>
        <taxon>Eukaryota</taxon>
        <taxon>Viridiplantae</taxon>
        <taxon>Streptophyta</taxon>
        <taxon>Embryophyta</taxon>
        <taxon>Tracheophyta</taxon>
        <taxon>Spermatophyta</taxon>
        <taxon>Magnoliopsida</taxon>
        <taxon>eudicotyledons</taxon>
        <taxon>Gunneridae</taxon>
        <taxon>Pentapetalae</taxon>
        <taxon>rosids</taxon>
        <taxon>Vitales</taxon>
        <taxon>Vitaceae</taxon>
        <taxon>Viteae</taxon>
        <taxon>Vitis</taxon>
    </lineage>
</organism>
<dbReference type="Proteomes" id="UP000288805">
    <property type="component" value="Unassembled WGS sequence"/>
</dbReference>
<evidence type="ECO:0000313" key="2">
    <source>
        <dbReference type="Proteomes" id="UP000288805"/>
    </source>
</evidence>
<gene>
    <name evidence="1" type="ORF">CK203_104887</name>
</gene>
<sequence length="126" mass="14965">MGQQPLSPHLVIGYTRRSPTAFKLAEEWHEQANIAHSYLDKATKKMKKWADMKRCHTKYKIRDTVFVKLFPQQFKLIGLKIHHVFHLSYLKPYHENKDNPSRGMFKRAPIVVVTFYDKEVEYTTTD</sequence>
<dbReference type="EMBL" id="QGNW01001619">
    <property type="protein sequence ID" value="RVW34923.1"/>
    <property type="molecule type" value="Genomic_DNA"/>
</dbReference>
<comment type="caution">
    <text evidence="1">The sequence shown here is derived from an EMBL/GenBank/DDBJ whole genome shotgun (WGS) entry which is preliminary data.</text>
</comment>
<proteinExistence type="predicted"/>
<name>A0A438DHK2_VITVI</name>
<protein>
    <submittedName>
        <fullName evidence="1">Uncharacterized protein</fullName>
    </submittedName>
</protein>
<accession>A0A438DHK2</accession>
<dbReference type="AlphaFoldDB" id="A0A438DHK2"/>